<evidence type="ECO:0000256" key="3">
    <source>
        <dbReference type="ARBA" id="ARBA00038275"/>
    </source>
</evidence>
<gene>
    <name evidence="8" type="ORF">BSTOLATCC_MIC2712</name>
</gene>
<feature type="repeat" description="TPR" evidence="5">
    <location>
        <begin position="176"/>
        <end position="209"/>
    </location>
</feature>
<dbReference type="SMART" id="SM00028">
    <property type="entry name" value="TPR"/>
    <property type="match status" value="9"/>
</dbReference>
<dbReference type="SUPFAM" id="SSF48452">
    <property type="entry name" value="TPR-like"/>
    <property type="match status" value="3"/>
</dbReference>
<feature type="region of interest" description="Disordered" evidence="6">
    <location>
        <begin position="90"/>
        <end position="116"/>
    </location>
</feature>
<dbReference type="Proteomes" id="UP001162131">
    <property type="component" value="Unassembled WGS sequence"/>
</dbReference>
<evidence type="ECO:0000256" key="6">
    <source>
        <dbReference type="SAM" id="MobiDB-lite"/>
    </source>
</evidence>
<organism evidence="8 9">
    <name type="scientific">Blepharisma stoltei</name>
    <dbReference type="NCBI Taxonomy" id="1481888"/>
    <lineage>
        <taxon>Eukaryota</taxon>
        <taxon>Sar</taxon>
        <taxon>Alveolata</taxon>
        <taxon>Ciliophora</taxon>
        <taxon>Postciliodesmatophora</taxon>
        <taxon>Heterotrichea</taxon>
        <taxon>Heterotrichida</taxon>
        <taxon>Blepharismidae</taxon>
        <taxon>Blepharisma</taxon>
    </lineage>
</organism>
<dbReference type="PANTHER" id="PTHR46423">
    <property type="entry name" value="RNA POLYMERASE II-ASSOCIATED PROTEIN 3"/>
    <property type="match status" value="1"/>
</dbReference>
<dbReference type="GO" id="GO:0101031">
    <property type="term" value="C:protein folding chaperone complex"/>
    <property type="evidence" value="ECO:0007669"/>
    <property type="project" value="TreeGrafter"/>
</dbReference>
<dbReference type="Pfam" id="PF13877">
    <property type="entry name" value="RPAP3_C"/>
    <property type="match status" value="1"/>
</dbReference>
<evidence type="ECO:0000313" key="9">
    <source>
        <dbReference type="Proteomes" id="UP001162131"/>
    </source>
</evidence>
<dbReference type="InterPro" id="IPR011990">
    <property type="entry name" value="TPR-like_helical_dom_sf"/>
</dbReference>
<evidence type="ECO:0000256" key="2">
    <source>
        <dbReference type="ARBA" id="ARBA00022803"/>
    </source>
</evidence>
<keyword evidence="9" id="KW-1185">Reference proteome</keyword>
<dbReference type="Gene3D" id="1.25.40.10">
    <property type="entry name" value="Tetratricopeptide repeat domain"/>
    <property type="match status" value="3"/>
</dbReference>
<dbReference type="PROSITE" id="PS50293">
    <property type="entry name" value="TPR_REGION"/>
    <property type="match status" value="1"/>
</dbReference>
<feature type="domain" description="RNA-polymerase II-associated protein 3-like C-terminal" evidence="7">
    <location>
        <begin position="649"/>
        <end position="738"/>
    </location>
</feature>
<dbReference type="InterPro" id="IPR051966">
    <property type="entry name" value="RPAP3"/>
</dbReference>
<evidence type="ECO:0000256" key="5">
    <source>
        <dbReference type="PROSITE-ProRule" id="PRU00339"/>
    </source>
</evidence>
<evidence type="ECO:0000313" key="8">
    <source>
        <dbReference type="EMBL" id="CAG9311003.1"/>
    </source>
</evidence>
<dbReference type="PROSITE" id="PS50005">
    <property type="entry name" value="TPR"/>
    <property type="match status" value="4"/>
</dbReference>
<evidence type="ECO:0000256" key="1">
    <source>
        <dbReference type="ARBA" id="ARBA00022737"/>
    </source>
</evidence>
<dbReference type="Pfam" id="PF13414">
    <property type="entry name" value="TPR_11"/>
    <property type="match status" value="1"/>
</dbReference>
<dbReference type="InterPro" id="IPR019734">
    <property type="entry name" value="TPR_rpt"/>
</dbReference>
<feature type="compositionally biased region" description="Basic and acidic residues" evidence="6">
    <location>
        <begin position="107"/>
        <end position="116"/>
    </location>
</feature>
<dbReference type="Pfam" id="PF13431">
    <property type="entry name" value="TPR_17"/>
    <property type="match status" value="1"/>
</dbReference>
<feature type="compositionally biased region" description="Basic and acidic residues" evidence="6">
    <location>
        <begin position="245"/>
        <end position="256"/>
    </location>
</feature>
<feature type="repeat" description="TPR" evidence="5">
    <location>
        <begin position="326"/>
        <end position="359"/>
    </location>
</feature>
<dbReference type="PANTHER" id="PTHR46423:SF1">
    <property type="entry name" value="RNA POLYMERASE II-ASSOCIATED PROTEIN 3"/>
    <property type="match status" value="1"/>
</dbReference>
<protein>
    <recommendedName>
        <fullName evidence="4">RNA polymerase II-associated protein 3</fullName>
    </recommendedName>
</protein>
<sequence>MDPRTTKPDFDILKVDFEWVEKTDKPKELQKALKALKQEGGFEALENAIQAKLESLDPKFKKPTNEASSEEMKKLSEDLEEWMEELKKKEEELSKAETQTKQINMQKAEEEKSKGNDYTRSKEFELAIECYNRAEALDPSNAAIYCNRALAGLKLKRYQKVVDDCNKAIKLDPNYVKAYNRRGKAYIELKEYREALKDFEFIVEKEPENAEANADLKKCRDEVNKTGGFKRIQIVEEEEEENEEQKESDQKNNQEEIKEQPLADKLLDTGSESSQILSRTQELKLQGNEYYTQGKYGKAIDTYLSAANELIDLTKENSSLLANEKAALYNNIAASYMQQGDDDKTIEYSSLALEQSPIDNIAKSKAYLRRGLAYEKKEQILKARADMICVKELDPSNIQASKALQRYAGQMANDKEAEVLKDLQTLEGLIQQIEKLKEAGNLYFKQEKFDEAILEFSTGIEKIEVNISKEAQLKDARVTSLIIQLHNNRALAYLKLDCNKEVIKDCEKVLEVDPGNVKSLYRLAKAEGNTGLFKNAAKHMKMVTEIEPSNLVAKKEFDNLMKSAIEAEKIAKENEEEKEGKKVDESPRHVGFSGVAEEIKTPTEINPREIKMPPAEKKLPKPKATTFSEETISQAKKQAFEQLGSFESPKNSTSFEVTINSFKNNPQQLYEFIHNLSPQNISDLFKNNQMSPEVFSTIIKSINTLTELDSDWISGFLIELLSTSRINTTIKFLSKSEKATIRELVSKASLDEEKTKIIFSSYNL</sequence>
<feature type="repeat" description="TPR" evidence="5">
    <location>
        <begin position="108"/>
        <end position="141"/>
    </location>
</feature>
<feature type="repeat" description="TPR" evidence="5">
    <location>
        <begin position="142"/>
        <end position="175"/>
    </location>
</feature>
<comment type="similarity">
    <text evidence="3">Belongs to the RPAP3 family.</text>
</comment>
<proteinExistence type="inferred from homology"/>
<dbReference type="InterPro" id="IPR025986">
    <property type="entry name" value="RPAP3-like_C"/>
</dbReference>
<accession>A0AAU9IRS5</accession>
<name>A0AAU9IRS5_9CILI</name>
<comment type="caution">
    <text evidence="8">The sequence shown here is derived from an EMBL/GenBank/DDBJ whole genome shotgun (WGS) entry which is preliminary data.</text>
</comment>
<evidence type="ECO:0000259" key="7">
    <source>
        <dbReference type="Pfam" id="PF13877"/>
    </source>
</evidence>
<dbReference type="AlphaFoldDB" id="A0AAU9IRS5"/>
<evidence type="ECO:0000256" key="4">
    <source>
        <dbReference type="ARBA" id="ARBA00040133"/>
    </source>
</evidence>
<dbReference type="EMBL" id="CAJZBQ010000003">
    <property type="protein sequence ID" value="CAG9311003.1"/>
    <property type="molecule type" value="Genomic_DNA"/>
</dbReference>
<reference evidence="8" key="1">
    <citation type="submission" date="2021-09" db="EMBL/GenBank/DDBJ databases">
        <authorList>
            <consortium name="AG Swart"/>
            <person name="Singh M."/>
            <person name="Singh A."/>
            <person name="Seah K."/>
            <person name="Emmerich C."/>
        </authorList>
    </citation>
    <scope>NUCLEOTIDE SEQUENCE</scope>
    <source>
        <strain evidence="8">ATCC30299</strain>
    </source>
</reference>
<keyword evidence="2 5" id="KW-0802">TPR repeat</keyword>
<keyword evidence="1" id="KW-0677">Repeat</keyword>
<feature type="compositionally biased region" description="Acidic residues" evidence="6">
    <location>
        <begin position="235"/>
        <end position="244"/>
    </location>
</feature>
<feature type="region of interest" description="Disordered" evidence="6">
    <location>
        <begin position="231"/>
        <end position="256"/>
    </location>
</feature>